<keyword evidence="3" id="KW-0540">Nuclease</keyword>
<dbReference type="SUPFAM" id="SSF54211">
    <property type="entry name" value="Ribosomal protein S5 domain 2-like"/>
    <property type="match status" value="1"/>
</dbReference>
<protein>
    <submittedName>
        <fullName evidence="7">Ribonuclease P protein component</fullName>
        <ecNumber evidence="7">3.1.26.5</ecNumber>
    </submittedName>
</protein>
<dbReference type="GO" id="GO:0042781">
    <property type="term" value="F:3'-tRNA processing endoribonuclease activity"/>
    <property type="evidence" value="ECO:0007669"/>
    <property type="project" value="TreeGrafter"/>
</dbReference>
<evidence type="ECO:0000256" key="2">
    <source>
        <dbReference type="ARBA" id="ARBA00022694"/>
    </source>
</evidence>
<evidence type="ECO:0000256" key="5">
    <source>
        <dbReference type="ARBA" id="ARBA00022801"/>
    </source>
</evidence>
<dbReference type="EC" id="3.1.26.5" evidence="7"/>
<sequence length="112" mass="13192">MRSERLLHSEDYRTTIAKRCRSDDQLFTVFAARRPTGGARLGITVSRRVSTKAVRRNRLKRRVRESFRYHKQPLAGLDLVVIARQEANETERLQVDRSLFGHWIRVREKCGK</sequence>
<evidence type="ECO:0000256" key="1">
    <source>
        <dbReference type="ARBA" id="ARBA00002663"/>
    </source>
</evidence>
<dbReference type="PANTHER" id="PTHR33992">
    <property type="entry name" value="RIBONUCLEASE P PROTEIN COMPONENT"/>
    <property type="match status" value="1"/>
</dbReference>
<evidence type="ECO:0000256" key="4">
    <source>
        <dbReference type="ARBA" id="ARBA00022759"/>
    </source>
</evidence>
<dbReference type="NCBIfam" id="TIGR00188">
    <property type="entry name" value="rnpA"/>
    <property type="match status" value="1"/>
</dbReference>
<keyword evidence="5 7" id="KW-0378">Hydrolase</keyword>
<reference evidence="7" key="1">
    <citation type="submission" date="2015-10" db="EMBL/GenBank/DDBJ databases">
        <authorList>
            <person name="Gilbert D.G."/>
        </authorList>
    </citation>
    <scope>NUCLEOTIDE SEQUENCE</scope>
</reference>
<dbReference type="Pfam" id="PF00825">
    <property type="entry name" value="Ribonuclease_P"/>
    <property type="match status" value="1"/>
</dbReference>
<keyword evidence="4" id="KW-0255">Endonuclease</keyword>
<dbReference type="AlphaFoldDB" id="A0A160TST4"/>
<dbReference type="InterPro" id="IPR000100">
    <property type="entry name" value="RNase_P"/>
</dbReference>
<dbReference type="InterPro" id="IPR014721">
    <property type="entry name" value="Ribsml_uS5_D2-typ_fold_subgr"/>
</dbReference>
<dbReference type="Gene3D" id="3.30.230.10">
    <property type="match status" value="1"/>
</dbReference>
<dbReference type="GO" id="GO:0000049">
    <property type="term" value="F:tRNA binding"/>
    <property type="evidence" value="ECO:0007669"/>
    <property type="project" value="InterPro"/>
</dbReference>
<evidence type="ECO:0000313" key="7">
    <source>
        <dbReference type="EMBL" id="CUS50494.1"/>
    </source>
</evidence>
<keyword evidence="6" id="KW-0694">RNA-binding</keyword>
<dbReference type="HAMAP" id="MF_00227">
    <property type="entry name" value="RNase_P"/>
    <property type="match status" value="1"/>
</dbReference>
<evidence type="ECO:0000256" key="3">
    <source>
        <dbReference type="ARBA" id="ARBA00022722"/>
    </source>
</evidence>
<dbReference type="GO" id="GO:0004526">
    <property type="term" value="F:ribonuclease P activity"/>
    <property type="evidence" value="ECO:0007669"/>
    <property type="project" value="UniProtKB-EC"/>
</dbReference>
<dbReference type="PANTHER" id="PTHR33992:SF1">
    <property type="entry name" value="RIBONUCLEASE P PROTEIN COMPONENT"/>
    <property type="match status" value="1"/>
</dbReference>
<dbReference type="GO" id="GO:0030677">
    <property type="term" value="C:ribonuclease P complex"/>
    <property type="evidence" value="ECO:0007669"/>
    <property type="project" value="TreeGrafter"/>
</dbReference>
<dbReference type="InterPro" id="IPR020568">
    <property type="entry name" value="Ribosomal_Su5_D2-typ_SF"/>
</dbReference>
<dbReference type="InterPro" id="IPR020539">
    <property type="entry name" value="RNase_P_CS"/>
</dbReference>
<organism evidence="7">
    <name type="scientific">hydrothermal vent metagenome</name>
    <dbReference type="NCBI Taxonomy" id="652676"/>
    <lineage>
        <taxon>unclassified sequences</taxon>
        <taxon>metagenomes</taxon>
        <taxon>ecological metagenomes</taxon>
    </lineage>
</organism>
<dbReference type="PROSITE" id="PS00648">
    <property type="entry name" value="RIBONUCLEASE_P"/>
    <property type="match status" value="1"/>
</dbReference>
<evidence type="ECO:0000256" key="6">
    <source>
        <dbReference type="ARBA" id="ARBA00022884"/>
    </source>
</evidence>
<name>A0A160TST4_9ZZZZ</name>
<gene>
    <name evidence="7" type="ORF">MGWOODY_XGa92</name>
</gene>
<proteinExistence type="inferred from homology"/>
<accession>A0A160TST4</accession>
<dbReference type="EMBL" id="CZRL01000032">
    <property type="protein sequence ID" value="CUS50494.1"/>
    <property type="molecule type" value="Genomic_DNA"/>
</dbReference>
<keyword evidence="2" id="KW-0819">tRNA processing</keyword>
<comment type="function">
    <text evidence="1">RNaseP catalyzes the removal of the 5'-leader sequence from pre-tRNA to produce the mature 5'-terminus. It can also cleave other RNA substrates such as 4.5S RNA. The protein component plays an auxiliary but essential role in vivo by binding to the 5'-leader sequence and broadening the substrate specificity of the ribozyme.</text>
</comment>